<feature type="domain" description="BPTI/Kunitz inhibitor" evidence="4">
    <location>
        <begin position="184"/>
        <end position="241"/>
    </location>
</feature>
<dbReference type="PROSITE" id="PS00280">
    <property type="entry name" value="BPTI_KUNITZ_1"/>
    <property type="match status" value="1"/>
</dbReference>
<dbReference type="InterPro" id="IPR000716">
    <property type="entry name" value="Thyroglobulin_1"/>
</dbReference>
<proteinExistence type="predicted"/>
<keyword evidence="3" id="KW-0472">Membrane</keyword>
<dbReference type="InterPro" id="IPR020901">
    <property type="entry name" value="Prtase_inh_Kunz-CS"/>
</dbReference>
<keyword evidence="3" id="KW-1133">Transmembrane helix</keyword>
<dbReference type="SMART" id="SM00211">
    <property type="entry name" value="TY"/>
    <property type="match status" value="2"/>
</dbReference>
<dbReference type="SUPFAM" id="SSF57362">
    <property type="entry name" value="BPTI-like"/>
    <property type="match status" value="3"/>
</dbReference>
<evidence type="ECO:0000313" key="6">
    <source>
        <dbReference type="Proteomes" id="UP000035681"/>
    </source>
</evidence>
<evidence type="ECO:0000256" key="3">
    <source>
        <dbReference type="SAM" id="Phobius"/>
    </source>
</evidence>
<reference evidence="7" key="1">
    <citation type="submission" date="2024-02" db="UniProtKB">
        <authorList>
            <consortium name="WormBaseParasite"/>
        </authorList>
    </citation>
    <scope>IDENTIFICATION</scope>
</reference>
<dbReference type="InterPro" id="IPR036880">
    <property type="entry name" value="Kunitz_BPTI_sf"/>
</dbReference>
<organism evidence="6 7">
    <name type="scientific">Strongyloides stercoralis</name>
    <name type="common">Threadworm</name>
    <dbReference type="NCBI Taxonomy" id="6248"/>
    <lineage>
        <taxon>Eukaryota</taxon>
        <taxon>Metazoa</taxon>
        <taxon>Ecdysozoa</taxon>
        <taxon>Nematoda</taxon>
        <taxon>Chromadorea</taxon>
        <taxon>Rhabditida</taxon>
        <taxon>Tylenchina</taxon>
        <taxon>Panagrolaimomorpha</taxon>
        <taxon>Strongyloidoidea</taxon>
        <taxon>Strongyloididae</taxon>
        <taxon>Strongyloides</taxon>
    </lineage>
</organism>
<comment type="caution">
    <text evidence="2">Lacks conserved residue(s) required for the propagation of feature annotation.</text>
</comment>
<dbReference type="CDD" id="cd00109">
    <property type="entry name" value="Kunitz-type"/>
    <property type="match status" value="1"/>
</dbReference>
<feature type="transmembrane region" description="Helical" evidence="3">
    <location>
        <begin position="7"/>
        <end position="25"/>
    </location>
</feature>
<feature type="domain" description="BPTI/Kunitz inhibitor" evidence="4">
    <location>
        <begin position="394"/>
        <end position="451"/>
    </location>
</feature>
<keyword evidence="1" id="KW-1015">Disulfide bond</keyword>
<dbReference type="Gene3D" id="4.10.800.10">
    <property type="entry name" value="Thyroglobulin type-1"/>
    <property type="match status" value="1"/>
</dbReference>
<evidence type="ECO:0000256" key="1">
    <source>
        <dbReference type="ARBA" id="ARBA00023157"/>
    </source>
</evidence>
<dbReference type="PROSITE" id="PS50279">
    <property type="entry name" value="BPTI_KUNITZ_2"/>
    <property type="match status" value="3"/>
</dbReference>
<dbReference type="SMART" id="SM00131">
    <property type="entry name" value="KU"/>
    <property type="match status" value="3"/>
</dbReference>
<dbReference type="Gene3D" id="4.10.410.10">
    <property type="entry name" value="Pancreatic trypsin inhibitor Kunitz domain"/>
    <property type="match status" value="3"/>
</dbReference>
<dbReference type="Pfam" id="PF00014">
    <property type="entry name" value="Kunitz_BPTI"/>
    <property type="match status" value="3"/>
</dbReference>
<name>A0AAF5CZR9_STRER</name>
<dbReference type="PROSITE" id="PS51162">
    <property type="entry name" value="THYROGLOBULIN_1_2"/>
    <property type="match status" value="1"/>
</dbReference>
<protein>
    <submittedName>
        <fullName evidence="7">BPTI/Kunitz inhibitor domain-containing protein</fullName>
    </submittedName>
</protein>
<feature type="domain" description="BPTI/Kunitz inhibitor" evidence="4">
    <location>
        <begin position="646"/>
        <end position="696"/>
    </location>
</feature>
<sequence length="811" mass="92050">MLNKIFIIIYFLSTIIFYSLIAVIPSEGPCVLGTSDDARNYKCTTEGYFELVQCNKDYCVCVDPFTGNEAGDTRTDPKYTPNCGKCLKSYAIAAASNKNQFEFPQCNRLSGKYEKLRYNDNGTYCVDENTGEKTNQKVKEFKGMLTCDDYSNYTNDVSTIIYPPDVKETQPKTKNDIPIVNIACSIPKDAGETCPPGEHKKSERLVYYFDIETMQCLPIMYKGCKGNNNRFSTASECSSACLPMDFSACSGRIIGAVDSNGNTIICNNFRERITANRKKYQEGCPKDFTCIMGAFFGTCCHKPTEDLFNRNYNPICDMGEFQSATPVKYEKYGFTTTLLGRECSDNFCPSNSECQQGEIFAYYYVDTNLPNIEYESWMLEDMPKRTRFTNVSECKLPPDVGKTCDNDNINTTSKIVYYFDPILLECYPMMYKGCNGNQNMFADRDECKSYCLQSDYDGCRGGIKPSERMCGWNSTCEDENLNKTEHYMCSNNYMLVIGKKYDHCCYKETELFLQSKEDLVRCMGGNFSKAIPVKLDKKGYHPKWLLGRSCSHNFCPPNTICQQKDLYAYCCYNNNIKKDNYIKNKQKKNDIQLLLEYIKENLLNVIVMKFKGNFIKLFFFTFFITFICLLIPNKPVEAANAKAKFCMKPKSVGNCKEKIQRYYYDPVWMMCLAFVYTGCGENENSFKTKSECEHSCLPLDGSTCLGPNGAKPIVKPGPDCNTIVCPTGYKCARGAFHFECCHESDYNNINQAYDAKCPDGTDSGGTFNLYFQPIIGKTCDDLICEEGKKCVQINKDFAKCCGKTKSASPKN</sequence>
<dbReference type="InterPro" id="IPR036857">
    <property type="entry name" value="Thyroglobulin_1_sf"/>
</dbReference>
<keyword evidence="3" id="KW-0812">Transmembrane</keyword>
<dbReference type="Proteomes" id="UP000035681">
    <property type="component" value="Unplaced"/>
</dbReference>
<keyword evidence="6" id="KW-1185">Reference proteome</keyword>
<dbReference type="InterPro" id="IPR052861">
    <property type="entry name" value="BPTI/Kunitz_domain"/>
</dbReference>
<evidence type="ECO:0000259" key="5">
    <source>
        <dbReference type="PROSITE" id="PS51162"/>
    </source>
</evidence>
<dbReference type="PANTHER" id="PTHR47248">
    <property type="entry name" value="PROTEIN CBG06772"/>
    <property type="match status" value="1"/>
</dbReference>
<dbReference type="WBParaSite" id="TCONS_00004533.p1">
    <property type="protein sequence ID" value="TCONS_00004533.p1"/>
    <property type="gene ID" value="XLOC_002122"/>
</dbReference>
<feature type="domain" description="Thyroglobulin type-1" evidence="5">
    <location>
        <begin position="27"/>
        <end position="83"/>
    </location>
</feature>
<dbReference type="Pfam" id="PF00086">
    <property type="entry name" value="Thyroglobulin_1"/>
    <property type="match status" value="1"/>
</dbReference>
<dbReference type="AlphaFoldDB" id="A0AAF5CZR9"/>
<dbReference type="InterPro" id="IPR002223">
    <property type="entry name" value="Kunitz_BPTI"/>
</dbReference>
<dbReference type="PANTHER" id="PTHR47248:SF9">
    <property type="entry name" value="BPTI_KUNITZ INHIBITOR DOMAIN-CONTAINING PROTEIN"/>
    <property type="match status" value="1"/>
</dbReference>
<dbReference type="SUPFAM" id="SSF57610">
    <property type="entry name" value="Thyroglobulin type-1 domain"/>
    <property type="match status" value="2"/>
</dbReference>
<evidence type="ECO:0000256" key="2">
    <source>
        <dbReference type="PROSITE-ProRule" id="PRU00500"/>
    </source>
</evidence>
<evidence type="ECO:0000313" key="7">
    <source>
        <dbReference type="WBParaSite" id="TCONS_00004533.p1"/>
    </source>
</evidence>
<dbReference type="GO" id="GO:0004867">
    <property type="term" value="F:serine-type endopeptidase inhibitor activity"/>
    <property type="evidence" value="ECO:0007669"/>
    <property type="project" value="InterPro"/>
</dbReference>
<evidence type="ECO:0000259" key="4">
    <source>
        <dbReference type="PROSITE" id="PS50279"/>
    </source>
</evidence>
<accession>A0AAF5CZR9</accession>